<dbReference type="GO" id="GO:0008483">
    <property type="term" value="F:transaminase activity"/>
    <property type="evidence" value="ECO:0007669"/>
    <property type="project" value="UniProtKB-KW"/>
</dbReference>
<evidence type="ECO:0000259" key="5">
    <source>
        <dbReference type="Pfam" id="PF00155"/>
    </source>
</evidence>
<dbReference type="Gene3D" id="3.90.1150.10">
    <property type="entry name" value="Aspartate Aminotransferase, domain 1"/>
    <property type="match status" value="1"/>
</dbReference>
<evidence type="ECO:0000313" key="6">
    <source>
        <dbReference type="EMBL" id="MSS37407.1"/>
    </source>
</evidence>
<dbReference type="InterPro" id="IPR015422">
    <property type="entry name" value="PyrdxlP-dep_Trfase_small"/>
</dbReference>
<dbReference type="CDD" id="cd00609">
    <property type="entry name" value="AAT_like"/>
    <property type="match status" value="1"/>
</dbReference>
<keyword evidence="2 4" id="KW-0032">Aminotransferase</keyword>
<dbReference type="EC" id="2.6.1.-" evidence="4"/>
<proteinExistence type="inferred from homology"/>
<comment type="similarity">
    <text evidence="4">Belongs to the class-I pyridoxal-phosphate-dependent aminotransferase family.</text>
</comment>
<dbReference type="InterPro" id="IPR015424">
    <property type="entry name" value="PyrdxlP-dep_Trfase"/>
</dbReference>
<dbReference type="Gene3D" id="3.40.640.10">
    <property type="entry name" value="Type I PLP-dependent aspartate aminotransferase-like (Major domain)"/>
    <property type="match status" value="1"/>
</dbReference>
<comment type="caution">
    <text evidence="6">The sequence shown here is derived from an EMBL/GenBank/DDBJ whole genome shotgun (WGS) entry which is preliminary data.</text>
</comment>
<dbReference type="InterPro" id="IPR050881">
    <property type="entry name" value="LL-DAP_aminotransferase"/>
</dbReference>
<dbReference type="PANTHER" id="PTHR42832">
    <property type="entry name" value="AMINO ACID AMINOTRANSFERASE"/>
    <property type="match status" value="1"/>
</dbReference>
<accession>A0A7X2NM64</accession>
<organism evidence="6 7">
    <name type="scientific">Clostridium porci</name>
    <dbReference type="NCBI Taxonomy" id="2605778"/>
    <lineage>
        <taxon>Bacteria</taxon>
        <taxon>Bacillati</taxon>
        <taxon>Bacillota</taxon>
        <taxon>Clostridia</taxon>
        <taxon>Eubacteriales</taxon>
        <taxon>Clostridiaceae</taxon>
        <taxon>Clostridium</taxon>
    </lineage>
</organism>
<feature type="domain" description="Aminotransferase class I/classII large" evidence="5">
    <location>
        <begin position="25"/>
        <end position="375"/>
    </location>
</feature>
<dbReference type="InterPro" id="IPR015421">
    <property type="entry name" value="PyrdxlP-dep_Trfase_major"/>
</dbReference>
<sequence length="387" mass="42628">MDHFGEGIFSKLAELKKEKMARGEEVIDLSIGTPNIPPAPHIVEALCRGASRPENYVYAISDRRELLEAAAQWYQRRYNVKLNPETEICSLLGSQEGLSHIAFTIVDEGDTVLVPDPCYPVFGDGPQLAGASLYYMPQKKEHNYVLQLDEIPEEVAEKARLLVVSYPNNPTAAIAPDSFYEELIAFAKKYDIIVLHDNAYSELVFDGRTGGSFLRFPGAREVGVEFNSLSKTYGLAGARIGFCLGNEAVVSKLRLLKSNMDYGMFLPIQEAAIAAITGTQDCVTATREIYEKRRNLLCDGFTSIGWRMDRPCATMFVWASIPKNYGSSEKFAMEMVEKAGVLVTPGSAFGPSGEGFVRLALVQNEAALNRAIEAVRKSKILKAGIDT</sequence>
<dbReference type="Proteomes" id="UP000429958">
    <property type="component" value="Unassembled WGS sequence"/>
</dbReference>
<dbReference type="InterPro" id="IPR004838">
    <property type="entry name" value="NHTrfase_class1_PyrdxlP-BS"/>
</dbReference>
<name>A0A7X2NM64_9CLOT</name>
<dbReference type="GO" id="GO:0030170">
    <property type="term" value="F:pyridoxal phosphate binding"/>
    <property type="evidence" value="ECO:0007669"/>
    <property type="project" value="InterPro"/>
</dbReference>
<reference evidence="6 7" key="1">
    <citation type="submission" date="2019-08" db="EMBL/GenBank/DDBJ databases">
        <title>In-depth cultivation of the pig gut microbiome towards novel bacterial diversity and tailored functional studies.</title>
        <authorList>
            <person name="Wylensek D."/>
            <person name="Hitch T.C.A."/>
            <person name="Clavel T."/>
        </authorList>
    </citation>
    <scope>NUCLEOTIDE SEQUENCE [LARGE SCALE GENOMIC DNA]</scope>
    <source>
        <strain evidence="6 7">WCA-389-WT-23D1</strain>
    </source>
</reference>
<dbReference type="Pfam" id="PF00155">
    <property type="entry name" value="Aminotran_1_2"/>
    <property type="match status" value="1"/>
</dbReference>
<evidence type="ECO:0000313" key="7">
    <source>
        <dbReference type="Proteomes" id="UP000429958"/>
    </source>
</evidence>
<protein>
    <recommendedName>
        <fullName evidence="4">Aminotransferase</fullName>
        <ecNumber evidence="4">2.6.1.-</ecNumber>
    </recommendedName>
</protein>
<dbReference type="SUPFAM" id="SSF53383">
    <property type="entry name" value="PLP-dependent transferases"/>
    <property type="match status" value="1"/>
</dbReference>
<dbReference type="InterPro" id="IPR004839">
    <property type="entry name" value="Aminotransferase_I/II_large"/>
</dbReference>
<evidence type="ECO:0000256" key="2">
    <source>
        <dbReference type="ARBA" id="ARBA00022576"/>
    </source>
</evidence>
<evidence type="ECO:0000256" key="1">
    <source>
        <dbReference type="ARBA" id="ARBA00001933"/>
    </source>
</evidence>
<dbReference type="AlphaFoldDB" id="A0A7X2NM64"/>
<dbReference type="EMBL" id="VUMD01000011">
    <property type="protein sequence ID" value="MSS37407.1"/>
    <property type="molecule type" value="Genomic_DNA"/>
</dbReference>
<keyword evidence="3 4" id="KW-0808">Transferase</keyword>
<gene>
    <name evidence="6" type="ORF">FYJ39_12675</name>
</gene>
<comment type="cofactor">
    <cofactor evidence="1 4">
        <name>pyridoxal 5'-phosphate</name>
        <dbReference type="ChEBI" id="CHEBI:597326"/>
    </cofactor>
</comment>
<dbReference type="PROSITE" id="PS00105">
    <property type="entry name" value="AA_TRANSFER_CLASS_1"/>
    <property type="match status" value="1"/>
</dbReference>
<dbReference type="PANTHER" id="PTHR42832:SF3">
    <property type="entry name" value="L-GLUTAMINE--4-(METHYLSULFANYL)-2-OXOBUTANOATE AMINOTRANSFERASE"/>
    <property type="match status" value="1"/>
</dbReference>
<keyword evidence="7" id="KW-1185">Reference proteome</keyword>
<evidence type="ECO:0000256" key="4">
    <source>
        <dbReference type="RuleBase" id="RU000481"/>
    </source>
</evidence>
<evidence type="ECO:0000256" key="3">
    <source>
        <dbReference type="ARBA" id="ARBA00022679"/>
    </source>
</evidence>